<feature type="transmembrane region" description="Helical" evidence="1">
    <location>
        <begin position="78"/>
        <end position="94"/>
    </location>
</feature>
<keyword evidence="1" id="KW-0812">Transmembrane</keyword>
<organism evidence="2 3">
    <name type="scientific">Mycolicibacterium frederiksbergense</name>
    <dbReference type="NCBI Taxonomy" id="117567"/>
    <lineage>
        <taxon>Bacteria</taxon>
        <taxon>Bacillati</taxon>
        <taxon>Actinomycetota</taxon>
        <taxon>Actinomycetes</taxon>
        <taxon>Mycobacteriales</taxon>
        <taxon>Mycobacteriaceae</taxon>
        <taxon>Mycolicibacterium</taxon>
    </lineage>
</organism>
<feature type="transmembrane region" description="Helical" evidence="1">
    <location>
        <begin position="100"/>
        <end position="119"/>
    </location>
</feature>
<feature type="transmembrane region" description="Helical" evidence="1">
    <location>
        <begin position="12"/>
        <end position="39"/>
    </location>
</feature>
<keyword evidence="1" id="KW-0472">Membrane</keyword>
<feature type="transmembrane region" description="Helical" evidence="1">
    <location>
        <begin position="45"/>
        <end position="66"/>
    </location>
</feature>
<dbReference type="EMBL" id="JARXVE010000012">
    <property type="protein sequence ID" value="MDH6198753.1"/>
    <property type="molecule type" value="Genomic_DNA"/>
</dbReference>
<comment type="caution">
    <text evidence="2">The sequence shown here is derived from an EMBL/GenBank/DDBJ whole genome shotgun (WGS) entry which is preliminary data.</text>
</comment>
<accession>A0ABT6L782</accession>
<proteinExistence type="predicted"/>
<reference evidence="2 3" key="1">
    <citation type="submission" date="2023-04" db="EMBL/GenBank/DDBJ databases">
        <title>Forest soil microbial communities from Buena Vista Peninsula, Colon Province, Panama.</title>
        <authorList>
            <person name="Bouskill N."/>
        </authorList>
    </citation>
    <scope>NUCLEOTIDE SEQUENCE [LARGE SCALE GENOMIC DNA]</scope>
    <source>
        <strain evidence="2 3">AC80</strain>
    </source>
</reference>
<protein>
    <submittedName>
        <fullName evidence="2">Peptidoglycan/LPS O-acetylase OafA/YrhL</fullName>
    </submittedName>
</protein>
<evidence type="ECO:0000313" key="3">
    <source>
        <dbReference type="Proteomes" id="UP001160130"/>
    </source>
</evidence>
<dbReference type="Proteomes" id="UP001160130">
    <property type="component" value="Unassembled WGS sequence"/>
</dbReference>
<gene>
    <name evidence="2" type="ORF">M2272_005413</name>
</gene>
<sequence length="128" mass="13277">MSSSPAPKRPLVATVGFFFWLVASVLLIVGGMIAASVSLPGLDTVLFRGTGVLTALAGLGMAFLAGRSRTGDPRYRRAAIALSLAIVVIVALIARFGLVHILTLLGLVLLVVGTGLNALPLRRGEIDE</sequence>
<keyword evidence="3" id="KW-1185">Reference proteome</keyword>
<evidence type="ECO:0000313" key="2">
    <source>
        <dbReference type="EMBL" id="MDH6198753.1"/>
    </source>
</evidence>
<keyword evidence="1" id="KW-1133">Transmembrane helix</keyword>
<name>A0ABT6L782_9MYCO</name>
<evidence type="ECO:0000256" key="1">
    <source>
        <dbReference type="SAM" id="Phobius"/>
    </source>
</evidence>
<dbReference type="RefSeq" id="WP_280835316.1">
    <property type="nucleotide sequence ID" value="NZ_JARXVE010000012.1"/>
</dbReference>